<dbReference type="Proteomes" id="UP001153076">
    <property type="component" value="Unassembled WGS sequence"/>
</dbReference>
<reference evidence="2" key="1">
    <citation type="submission" date="2022-04" db="EMBL/GenBank/DDBJ databases">
        <title>Carnegiea gigantea Genome sequencing and assembly v2.</title>
        <authorList>
            <person name="Copetti D."/>
            <person name="Sanderson M.J."/>
            <person name="Burquez A."/>
            <person name="Wojciechowski M.F."/>
        </authorList>
    </citation>
    <scope>NUCLEOTIDE SEQUENCE</scope>
    <source>
        <strain evidence="2">SGP5-SGP5p</strain>
        <tissue evidence="2">Aerial part</tissue>
    </source>
</reference>
<accession>A0A9Q1GI87</accession>
<evidence type="ECO:0000313" key="2">
    <source>
        <dbReference type="EMBL" id="KAJ8419924.1"/>
    </source>
</evidence>
<feature type="region of interest" description="Disordered" evidence="1">
    <location>
        <begin position="34"/>
        <end position="114"/>
    </location>
</feature>
<dbReference type="OrthoDB" id="1752268at2759"/>
<evidence type="ECO:0000313" key="3">
    <source>
        <dbReference type="Proteomes" id="UP001153076"/>
    </source>
</evidence>
<protein>
    <submittedName>
        <fullName evidence="2">Uncharacterized protein</fullName>
    </submittedName>
</protein>
<gene>
    <name evidence="2" type="ORF">Cgig2_014324</name>
</gene>
<keyword evidence="3" id="KW-1185">Reference proteome</keyword>
<dbReference type="EMBL" id="JAKOGI010004144">
    <property type="protein sequence ID" value="KAJ8419924.1"/>
    <property type="molecule type" value="Genomic_DNA"/>
</dbReference>
<name>A0A9Q1GI87_9CARY</name>
<sequence length="174" mass="19729">MIIKCWEPKKALHELADKRQIDCFLKRGPRFLRKEREPMQPKPRDEEFSTEIQLSPEDTLRASLGPCGKLNSEGPSRFSPLSKEVELHYPQQYSGHHPSGPPNPRLQGIGGKPYRNESSSFTLWTHSEGKEFGGGLLSRGRPYGLQHHPRVAHPPQGRYDLRIGKVSARPTLGF</sequence>
<evidence type="ECO:0000256" key="1">
    <source>
        <dbReference type="SAM" id="MobiDB-lite"/>
    </source>
</evidence>
<proteinExistence type="predicted"/>
<organism evidence="2 3">
    <name type="scientific">Carnegiea gigantea</name>
    <dbReference type="NCBI Taxonomy" id="171969"/>
    <lineage>
        <taxon>Eukaryota</taxon>
        <taxon>Viridiplantae</taxon>
        <taxon>Streptophyta</taxon>
        <taxon>Embryophyta</taxon>
        <taxon>Tracheophyta</taxon>
        <taxon>Spermatophyta</taxon>
        <taxon>Magnoliopsida</taxon>
        <taxon>eudicotyledons</taxon>
        <taxon>Gunneridae</taxon>
        <taxon>Pentapetalae</taxon>
        <taxon>Caryophyllales</taxon>
        <taxon>Cactineae</taxon>
        <taxon>Cactaceae</taxon>
        <taxon>Cactoideae</taxon>
        <taxon>Echinocereeae</taxon>
        <taxon>Carnegiea</taxon>
    </lineage>
</organism>
<dbReference type="AlphaFoldDB" id="A0A9Q1GI87"/>
<feature type="compositionally biased region" description="Basic and acidic residues" evidence="1">
    <location>
        <begin position="34"/>
        <end position="47"/>
    </location>
</feature>
<comment type="caution">
    <text evidence="2">The sequence shown here is derived from an EMBL/GenBank/DDBJ whole genome shotgun (WGS) entry which is preliminary data.</text>
</comment>